<protein>
    <submittedName>
        <fullName evidence="1">Uncharacterized protein</fullName>
    </submittedName>
</protein>
<dbReference type="AlphaFoldDB" id="A0A2P2R532"/>
<organism evidence="1">
    <name type="scientific">Rhizophora mucronata</name>
    <name type="common">Asiatic mangrove</name>
    <dbReference type="NCBI Taxonomy" id="61149"/>
    <lineage>
        <taxon>Eukaryota</taxon>
        <taxon>Viridiplantae</taxon>
        <taxon>Streptophyta</taxon>
        <taxon>Embryophyta</taxon>
        <taxon>Tracheophyta</taxon>
        <taxon>Spermatophyta</taxon>
        <taxon>Magnoliopsida</taxon>
        <taxon>eudicotyledons</taxon>
        <taxon>Gunneridae</taxon>
        <taxon>Pentapetalae</taxon>
        <taxon>rosids</taxon>
        <taxon>fabids</taxon>
        <taxon>Malpighiales</taxon>
        <taxon>Rhizophoraceae</taxon>
        <taxon>Rhizophora</taxon>
    </lineage>
</organism>
<accession>A0A2P2R532</accession>
<reference evidence="1" key="1">
    <citation type="submission" date="2018-02" db="EMBL/GenBank/DDBJ databases">
        <title>Rhizophora mucronata_Transcriptome.</title>
        <authorList>
            <person name="Meera S.P."/>
            <person name="Sreeshan A."/>
            <person name="Augustine A."/>
        </authorList>
    </citation>
    <scope>NUCLEOTIDE SEQUENCE</scope>
    <source>
        <tissue evidence="1">Leaf</tissue>
    </source>
</reference>
<evidence type="ECO:0000313" key="1">
    <source>
        <dbReference type="EMBL" id="MBX74325.1"/>
    </source>
</evidence>
<name>A0A2P2R532_RHIMU</name>
<dbReference type="EMBL" id="GGEC01093841">
    <property type="protein sequence ID" value="MBX74325.1"/>
    <property type="molecule type" value="Transcribed_RNA"/>
</dbReference>
<sequence length="50" mass="5852">MPHITQRVINLLNKQGIIKTYTNQTNAFCTTAFHEVHKLQGIESYLFVCW</sequence>
<proteinExistence type="predicted"/>